<feature type="repeat" description="WD" evidence="3">
    <location>
        <begin position="20"/>
        <end position="54"/>
    </location>
</feature>
<protein>
    <recommendedName>
        <fullName evidence="7">WD repeat protein</fullName>
    </recommendedName>
</protein>
<dbReference type="InterPro" id="IPR021772">
    <property type="entry name" value="WDR48/Bun107"/>
</dbReference>
<dbReference type="InterPro" id="IPR001680">
    <property type="entry name" value="WD40_rpt"/>
</dbReference>
<feature type="compositionally biased region" description="Polar residues" evidence="4">
    <location>
        <begin position="996"/>
        <end position="1010"/>
    </location>
</feature>
<sequence length="1010" mass="109831">MARKLSHQRVTYVLPLPDAPGGHRLGVNGLTVDRQNSILYSAGRDGVICSWDLDCSLASNSYSSSNQKPGPTRFKTQVQAHSHWINDIVLTQDNSAVVSASSDTTVRLWRPHSESTDVPERIGKHSDYVKALATPGGQASWVASGGLDHKLYLWDLNGGGEILSIDAGGDDTTEKGSVYALGAVNSVLASGGPENVVRVWDPKSGKLVTKFVGHTDNVRDILVNEAGDTIITASSDQTIKVWSLTAGRCMNTLTMHNDSVWSLYSDEPDLSVFYSSDRSGLVAKTDTRGSADVEQGTCVAALQEHEGVVKVVAAGDFIWTATPKSSINRWRNVDTTLEIEAPPDPARTIDSAAAAPAKSNGQTPKIPFNAVLQLSATSELLRPASPSSGHSGDTGLEHDLGLTIPVHSLPEETIEGQHGLIKCLMLNDRKRTLTQDSAGEVVLWDLLKCVPVQTFGKRHMDDVASEINTTESISHWCTIDIRTGRLSVILEPNRCFDAEAYADEAELPASDLSQFREDQRINLGKWILRWLFAPLVDEEIRRDNEYREAAIAKAEELAKLNPPITSAPGDDVPRSMGIPIHSDASATTLRPGMDFAGIPATPGFGINIGTPSSATYLSTSTQSNSFFPAFDAETPDPLSSNHAAHDGHPSSFSDRSDYFSSRQPQIESDKIPMSPSDVASNSGLPQSPTEPDKEERKKGSFFGKKLNFPKKLGRTSTDTKPQILEEKPEESEISSVKEEKVYEANISGVIDRIHDDYEEFLSNNPSQNLVTAITPSAENETPRLDIPPRTAVFIQEETGDTAVASDLYRGSVGLIGQDIERLEKAIPHWLGELLLKNQIPFKEQVKIAFVLKPFDDSLPPVVKPELPSATTGPANVVNNSSRLNANRMLRTKKVLAYVAERIDPPNPDEPEANQMPPEEYLELYCQKMLCPPNMTLATIRTHLWRTSGDMILHYKANGKKQIRPPQSLMNTDDTHLTADEANVPNGDGNAPPGSIHSMTNSGSVAGSVTT</sequence>
<feature type="compositionally biased region" description="Low complexity" evidence="4">
    <location>
        <begin position="650"/>
        <end position="662"/>
    </location>
</feature>
<feature type="repeat" description="WD" evidence="3">
    <location>
        <begin position="185"/>
        <end position="210"/>
    </location>
</feature>
<dbReference type="GO" id="GO:0000724">
    <property type="term" value="P:double-strand break repair via homologous recombination"/>
    <property type="evidence" value="ECO:0007669"/>
    <property type="project" value="TreeGrafter"/>
</dbReference>
<dbReference type="Proteomes" id="UP001213681">
    <property type="component" value="Unassembled WGS sequence"/>
</dbReference>
<dbReference type="InterPro" id="IPR015943">
    <property type="entry name" value="WD40/YVTN_repeat-like_dom_sf"/>
</dbReference>
<keyword evidence="2" id="KW-0677">Repeat</keyword>
<dbReference type="InterPro" id="IPR019775">
    <property type="entry name" value="WD40_repeat_CS"/>
</dbReference>
<evidence type="ECO:0000256" key="4">
    <source>
        <dbReference type="SAM" id="MobiDB-lite"/>
    </source>
</evidence>
<dbReference type="CDD" id="cd00200">
    <property type="entry name" value="WD40"/>
    <property type="match status" value="1"/>
</dbReference>
<dbReference type="PROSITE" id="PS50294">
    <property type="entry name" value="WD_REPEATS_REGION"/>
    <property type="match status" value="2"/>
</dbReference>
<dbReference type="GO" id="GO:0043130">
    <property type="term" value="F:ubiquitin binding"/>
    <property type="evidence" value="ECO:0007669"/>
    <property type="project" value="TreeGrafter"/>
</dbReference>
<proteinExistence type="predicted"/>
<dbReference type="PANTHER" id="PTHR19862">
    <property type="entry name" value="WD REPEAT-CONTAINING PROTEIN 48"/>
    <property type="match status" value="1"/>
</dbReference>
<dbReference type="InterPro" id="IPR051246">
    <property type="entry name" value="WDR48"/>
</dbReference>
<dbReference type="FunFam" id="2.130.10.10:FF:001614">
    <property type="entry name" value="WD repeat protein"/>
    <property type="match status" value="1"/>
</dbReference>
<dbReference type="PROSITE" id="PS50082">
    <property type="entry name" value="WD_REPEATS_2"/>
    <property type="match status" value="5"/>
</dbReference>
<dbReference type="EMBL" id="JAPVEA010000009">
    <property type="protein sequence ID" value="KAJ5433112.1"/>
    <property type="molecule type" value="Genomic_DNA"/>
</dbReference>
<keyword evidence="1 3" id="KW-0853">WD repeat</keyword>
<reference evidence="5" key="2">
    <citation type="journal article" date="2023" name="IMA Fungus">
        <title>Comparative genomic study of the Penicillium genus elucidates a diverse pangenome and 15 lateral gene transfer events.</title>
        <authorList>
            <person name="Petersen C."/>
            <person name="Sorensen T."/>
            <person name="Nielsen M.R."/>
            <person name="Sondergaard T.E."/>
            <person name="Sorensen J.L."/>
            <person name="Fitzpatrick D.A."/>
            <person name="Frisvad J.C."/>
            <person name="Nielsen K.L."/>
        </authorList>
    </citation>
    <scope>NUCLEOTIDE SEQUENCE</scope>
    <source>
        <strain evidence="5">IBT 16125</strain>
    </source>
</reference>
<evidence type="ECO:0000256" key="2">
    <source>
        <dbReference type="ARBA" id="ARBA00022737"/>
    </source>
</evidence>
<dbReference type="Pfam" id="PF11816">
    <property type="entry name" value="DUF3337"/>
    <property type="match status" value="1"/>
</dbReference>
<name>A0AAD6FXN0_9EURO</name>
<evidence type="ECO:0000313" key="5">
    <source>
        <dbReference type="EMBL" id="KAJ5433112.1"/>
    </source>
</evidence>
<dbReference type="RefSeq" id="XP_056760404.1">
    <property type="nucleotide sequence ID" value="XM_056915650.1"/>
</dbReference>
<feature type="repeat" description="WD" evidence="3">
    <location>
        <begin position="78"/>
        <end position="109"/>
    </location>
</feature>
<dbReference type="CDD" id="cd17041">
    <property type="entry name" value="Ubl_WDR48"/>
    <property type="match status" value="1"/>
</dbReference>
<keyword evidence="6" id="KW-1185">Reference proteome</keyword>
<dbReference type="Gene3D" id="2.130.10.10">
    <property type="entry name" value="YVTN repeat-like/Quinoprotein amine dehydrogenase"/>
    <property type="match status" value="2"/>
</dbReference>
<evidence type="ECO:0000256" key="1">
    <source>
        <dbReference type="ARBA" id="ARBA00022574"/>
    </source>
</evidence>
<evidence type="ECO:0000313" key="6">
    <source>
        <dbReference type="Proteomes" id="UP001213681"/>
    </source>
</evidence>
<evidence type="ECO:0000256" key="3">
    <source>
        <dbReference type="PROSITE-ProRule" id="PRU00221"/>
    </source>
</evidence>
<feature type="repeat" description="WD" evidence="3">
    <location>
        <begin position="122"/>
        <end position="164"/>
    </location>
</feature>
<dbReference type="Pfam" id="PF00400">
    <property type="entry name" value="WD40"/>
    <property type="match status" value="4"/>
</dbReference>
<evidence type="ECO:0008006" key="7">
    <source>
        <dbReference type="Google" id="ProtNLM"/>
    </source>
</evidence>
<dbReference type="SUPFAM" id="SSF50978">
    <property type="entry name" value="WD40 repeat-like"/>
    <property type="match status" value="1"/>
</dbReference>
<dbReference type="PANTHER" id="PTHR19862:SF14">
    <property type="entry name" value="WD REPEAT-CONTAINING PROTEIN 48"/>
    <property type="match status" value="1"/>
</dbReference>
<dbReference type="PROSITE" id="PS00678">
    <property type="entry name" value="WD_REPEATS_1"/>
    <property type="match status" value="2"/>
</dbReference>
<dbReference type="GeneID" id="81605893"/>
<feature type="region of interest" description="Disordered" evidence="4">
    <location>
        <begin position="627"/>
        <end position="736"/>
    </location>
</feature>
<feature type="repeat" description="WD" evidence="3">
    <location>
        <begin position="211"/>
        <end position="252"/>
    </location>
</feature>
<feature type="region of interest" description="Disordered" evidence="4">
    <location>
        <begin position="977"/>
        <end position="1010"/>
    </location>
</feature>
<dbReference type="SMART" id="SM00320">
    <property type="entry name" value="WD40"/>
    <property type="match status" value="8"/>
</dbReference>
<gene>
    <name evidence="5" type="ORF">N7458_012268</name>
</gene>
<dbReference type="AlphaFoldDB" id="A0AAD6FXN0"/>
<feature type="compositionally biased region" description="Polar residues" evidence="4">
    <location>
        <begin position="677"/>
        <end position="689"/>
    </location>
</feature>
<organism evidence="5 6">
    <name type="scientific">Penicillium daleae</name>
    <dbReference type="NCBI Taxonomy" id="63821"/>
    <lineage>
        <taxon>Eukaryota</taxon>
        <taxon>Fungi</taxon>
        <taxon>Dikarya</taxon>
        <taxon>Ascomycota</taxon>
        <taxon>Pezizomycotina</taxon>
        <taxon>Eurotiomycetes</taxon>
        <taxon>Eurotiomycetidae</taxon>
        <taxon>Eurotiales</taxon>
        <taxon>Aspergillaceae</taxon>
        <taxon>Penicillium</taxon>
    </lineage>
</organism>
<dbReference type="InterPro" id="IPR036322">
    <property type="entry name" value="WD40_repeat_dom_sf"/>
</dbReference>
<accession>A0AAD6FXN0</accession>
<comment type="caution">
    <text evidence="5">The sequence shown here is derived from an EMBL/GenBank/DDBJ whole genome shotgun (WGS) entry which is preliminary data.</text>
</comment>
<reference evidence="5" key="1">
    <citation type="submission" date="2022-12" db="EMBL/GenBank/DDBJ databases">
        <authorList>
            <person name="Petersen C."/>
        </authorList>
    </citation>
    <scope>NUCLEOTIDE SEQUENCE</scope>
    <source>
        <strain evidence="5">IBT 16125</strain>
    </source>
</reference>